<dbReference type="EMBL" id="CAJVPZ010005219">
    <property type="protein sequence ID" value="CAG8558390.1"/>
    <property type="molecule type" value="Genomic_DNA"/>
</dbReference>
<dbReference type="OrthoDB" id="2445858at2759"/>
<dbReference type="AlphaFoldDB" id="A0A9N9BC55"/>
<name>A0A9N9BC55_9GLOM</name>
<proteinExistence type="predicted"/>
<evidence type="ECO:0000313" key="2">
    <source>
        <dbReference type="Proteomes" id="UP000789396"/>
    </source>
</evidence>
<protein>
    <submittedName>
        <fullName evidence="1">10919_t:CDS:1</fullName>
    </submittedName>
</protein>
<dbReference type="Proteomes" id="UP000789396">
    <property type="component" value="Unassembled WGS sequence"/>
</dbReference>
<organism evidence="1 2">
    <name type="scientific">Racocetra fulgida</name>
    <dbReference type="NCBI Taxonomy" id="60492"/>
    <lineage>
        <taxon>Eukaryota</taxon>
        <taxon>Fungi</taxon>
        <taxon>Fungi incertae sedis</taxon>
        <taxon>Mucoromycota</taxon>
        <taxon>Glomeromycotina</taxon>
        <taxon>Glomeromycetes</taxon>
        <taxon>Diversisporales</taxon>
        <taxon>Gigasporaceae</taxon>
        <taxon>Racocetra</taxon>
    </lineage>
</organism>
<gene>
    <name evidence="1" type="ORF">RFULGI_LOCUS4954</name>
</gene>
<comment type="caution">
    <text evidence="1">The sequence shown here is derived from an EMBL/GenBank/DDBJ whole genome shotgun (WGS) entry which is preliminary data.</text>
</comment>
<sequence>MQDETQISLEIGFTQQLGISHLSVMQNLMNTYWLAKNLIATSKITDLALLTEYQIKSNLKKSYIFKESYAFNYPLLESLESSYSNTHAAQEFINAIGRVIEEAICQEIQESPKLMKHL</sequence>
<accession>A0A9N9BC55</accession>
<keyword evidence="2" id="KW-1185">Reference proteome</keyword>
<reference evidence="1" key="1">
    <citation type="submission" date="2021-06" db="EMBL/GenBank/DDBJ databases">
        <authorList>
            <person name="Kallberg Y."/>
            <person name="Tangrot J."/>
            <person name="Rosling A."/>
        </authorList>
    </citation>
    <scope>NUCLEOTIDE SEQUENCE</scope>
    <source>
        <strain evidence="1">IN212</strain>
    </source>
</reference>
<evidence type="ECO:0000313" key="1">
    <source>
        <dbReference type="EMBL" id="CAG8558390.1"/>
    </source>
</evidence>